<dbReference type="RefSeq" id="WP_070733305.1">
    <property type="nucleotide sequence ID" value="NZ_MDZC01000045.1"/>
</dbReference>
<name>A0A1G1T885_9BACT</name>
<dbReference type="OrthoDB" id="1495139at2"/>
<dbReference type="AlphaFoldDB" id="A0A1G1T885"/>
<organism evidence="1 2">
    <name type="scientific">Hymenobacter glacialis</name>
    <dbReference type="NCBI Taxonomy" id="1908236"/>
    <lineage>
        <taxon>Bacteria</taxon>
        <taxon>Pseudomonadati</taxon>
        <taxon>Bacteroidota</taxon>
        <taxon>Cytophagia</taxon>
        <taxon>Cytophagales</taxon>
        <taxon>Hymenobacteraceae</taxon>
        <taxon>Hymenobacter</taxon>
    </lineage>
</organism>
<accession>A0A1G1T885</accession>
<dbReference type="Proteomes" id="UP000177791">
    <property type="component" value="Unassembled WGS sequence"/>
</dbReference>
<comment type="caution">
    <text evidence="1">The sequence shown here is derived from an EMBL/GenBank/DDBJ whole genome shotgun (WGS) entry which is preliminary data.</text>
</comment>
<protein>
    <submittedName>
        <fullName evidence="1">Uncharacterized protein</fullName>
    </submittedName>
</protein>
<evidence type="ECO:0000313" key="2">
    <source>
        <dbReference type="Proteomes" id="UP000177791"/>
    </source>
</evidence>
<proteinExistence type="predicted"/>
<gene>
    <name evidence="1" type="ORF">BEN48_11995</name>
</gene>
<dbReference type="EMBL" id="MDZC01000045">
    <property type="protein sequence ID" value="OGX87090.1"/>
    <property type="molecule type" value="Genomic_DNA"/>
</dbReference>
<sequence>MYLLINYASAATTEYTPDVFLLAASCLPPDRHQEAVAIDGLRMIFQTLEEASIRLDSKLSELKTNPFTKEPNMTISHEEQIAYTSIMAEVWIVIDNIRRIELLIKFIPNVATSLAGAEFQEVLKEIKDLRDSLHHINERVNKYFAARGESIVGNIFWRYRKAPGITEELNCLMSGIRRINVGTIHMGQPQEERFLERLGNYDLRISYVRDPWNPVTKKRTGKIEEVEVNLENAIQVVNRLILFVHHKYIKFCQKALATPGFKTTAIMFPTVVGIGLRQEAWDAKNPPAVK</sequence>
<keyword evidence="2" id="KW-1185">Reference proteome</keyword>
<reference evidence="1 2" key="1">
    <citation type="submission" date="2016-08" db="EMBL/GenBank/DDBJ databases">
        <title>Hymenobacter coccineus sp. nov., Hymenobacter lapidarius sp. nov. and Hymenobacter glacialis sp. nov., isolated from Antarctic soil.</title>
        <authorList>
            <person name="Sedlacek I."/>
            <person name="Kralova S."/>
            <person name="Kyrova K."/>
            <person name="Maslanova I."/>
            <person name="Stankova E."/>
            <person name="Vrbovska V."/>
            <person name="Nemec M."/>
            <person name="Bartak M."/>
            <person name="Svec P."/>
            <person name="Busse H.-J."/>
            <person name="Pantucek R."/>
        </authorList>
    </citation>
    <scope>NUCLEOTIDE SEQUENCE [LARGE SCALE GENOMIC DNA]</scope>
    <source>
        <strain evidence="1 2">CCM 8648</strain>
    </source>
</reference>
<evidence type="ECO:0000313" key="1">
    <source>
        <dbReference type="EMBL" id="OGX87090.1"/>
    </source>
</evidence>